<organism evidence="1 2">
    <name type="scientific">OM182 bacterium MED-G24</name>
    <dbReference type="NCBI Taxonomy" id="1986255"/>
    <lineage>
        <taxon>Bacteria</taxon>
        <taxon>Pseudomonadati</taxon>
        <taxon>Pseudomonadota</taxon>
        <taxon>Gammaproteobacteria</taxon>
        <taxon>OMG group</taxon>
        <taxon>OM182 clade</taxon>
    </lineage>
</organism>
<reference evidence="1 2" key="1">
    <citation type="submission" date="2017-08" db="EMBL/GenBank/DDBJ databases">
        <title>Fine stratification of microbial communities through a metagenomic profile of the photic zone.</title>
        <authorList>
            <person name="Haro-Moreno J.M."/>
            <person name="Lopez-Perez M."/>
            <person name="De La Torre J."/>
            <person name="Picazo A."/>
            <person name="Camacho A."/>
            <person name="Rodriguez-Valera F."/>
        </authorList>
    </citation>
    <scope>NUCLEOTIDE SEQUENCE [LARGE SCALE GENOMIC DNA]</scope>
    <source>
        <strain evidence="1">MED-G24</strain>
    </source>
</reference>
<proteinExistence type="predicted"/>
<dbReference type="AlphaFoldDB" id="A0A2A5WYS1"/>
<gene>
    <name evidence="1" type="ORF">CNE99_01580</name>
</gene>
<dbReference type="Proteomes" id="UP000219327">
    <property type="component" value="Unassembled WGS sequence"/>
</dbReference>
<name>A0A2A5WYS1_9GAMM</name>
<comment type="caution">
    <text evidence="1">The sequence shown here is derived from an EMBL/GenBank/DDBJ whole genome shotgun (WGS) entry which is preliminary data.</text>
</comment>
<evidence type="ECO:0000313" key="1">
    <source>
        <dbReference type="EMBL" id="PDH41458.1"/>
    </source>
</evidence>
<sequence>MKAFVLYEMLEGQGSDLQTSGLMVPLNPASIKQRGVSLNEMPAGWMIEESVTSDRLATEPA</sequence>
<protein>
    <submittedName>
        <fullName evidence="1">Uncharacterized protein</fullName>
    </submittedName>
</protein>
<dbReference type="EMBL" id="NTKD01000004">
    <property type="protein sequence ID" value="PDH41458.1"/>
    <property type="molecule type" value="Genomic_DNA"/>
</dbReference>
<accession>A0A2A5WYS1</accession>
<evidence type="ECO:0000313" key="2">
    <source>
        <dbReference type="Proteomes" id="UP000219327"/>
    </source>
</evidence>